<evidence type="ECO:0000256" key="2">
    <source>
        <dbReference type="SAM" id="MobiDB-lite"/>
    </source>
</evidence>
<dbReference type="OMA" id="LWTMKLS"/>
<accession>G4YVV1</accession>
<keyword evidence="4" id="KW-0732">Signal</keyword>
<organism evidence="5 6">
    <name type="scientific">Phytophthora sojae (strain P6497)</name>
    <name type="common">Soybean stem and root rot agent</name>
    <name type="synonym">Phytophthora megasperma f. sp. glycines</name>
    <dbReference type="NCBI Taxonomy" id="1094619"/>
    <lineage>
        <taxon>Eukaryota</taxon>
        <taxon>Sar</taxon>
        <taxon>Stramenopiles</taxon>
        <taxon>Oomycota</taxon>
        <taxon>Peronosporomycetes</taxon>
        <taxon>Peronosporales</taxon>
        <taxon>Peronosporaceae</taxon>
        <taxon>Phytophthora</taxon>
    </lineage>
</organism>
<keyword evidence="3" id="KW-0812">Transmembrane</keyword>
<keyword evidence="3" id="KW-1133">Transmembrane helix</keyword>
<evidence type="ECO:0000256" key="4">
    <source>
        <dbReference type="SAM" id="SignalP"/>
    </source>
</evidence>
<feature type="signal peptide" evidence="4">
    <location>
        <begin position="1"/>
        <end position="18"/>
    </location>
</feature>
<proteinExistence type="predicted"/>
<dbReference type="RefSeq" id="XP_009518487.1">
    <property type="nucleotide sequence ID" value="XM_009520192.1"/>
</dbReference>
<dbReference type="GeneID" id="20655036"/>
<name>G4YVV1_PHYSP</name>
<dbReference type="InParanoid" id="G4YVV1"/>
<evidence type="ECO:0008006" key="7">
    <source>
        <dbReference type="Google" id="ProtNLM"/>
    </source>
</evidence>
<dbReference type="Proteomes" id="UP000002640">
    <property type="component" value="Unassembled WGS sequence"/>
</dbReference>
<dbReference type="KEGG" id="psoj:PHYSODRAFT_478695"/>
<dbReference type="SMR" id="G4YVV1"/>
<protein>
    <recommendedName>
        <fullName evidence="7">Flagellar M-ring N-terminal domain-containing protein</fullName>
    </recommendedName>
</protein>
<dbReference type="EMBL" id="JH159152">
    <property type="protein sequence ID" value="EGZ23199.1"/>
    <property type="molecule type" value="Genomic_DNA"/>
</dbReference>
<reference evidence="5 6" key="1">
    <citation type="journal article" date="2006" name="Science">
        <title>Phytophthora genome sequences uncover evolutionary origins and mechanisms of pathogenesis.</title>
        <authorList>
            <person name="Tyler B.M."/>
            <person name="Tripathy S."/>
            <person name="Zhang X."/>
            <person name="Dehal P."/>
            <person name="Jiang R.H."/>
            <person name="Aerts A."/>
            <person name="Arredondo F.D."/>
            <person name="Baxter L."/>
            <person name="Bensasson D."/>
            <person name="Beynon J.L."/>
            <person name="Chapman J."/>
            <person name="Damasceno C.M."/>
            <person name="Dorrance A.E."/>
            <person name="Dou D."/>
            <person name="Dickerman A.W."/>
            <person name="Dubchak I.L."/>
            <person name="Garbelotto M."/>
            <person name="Gijzen M."/>
            <person name="Gordon S.G."/>
            <person name="Govers F."/>
            <person name="Grunwald N.J."/>
            <person name="Huang W."/>
            <person name="Ivors K.L."/>
            <person name="Jones R.W."/>
            <person name="Kamoun S."/>
            <person name="Krampis K."/>
            <person name="Lamour K.H."/>
            <person name="Lee M.K."/>
            <person name="McDonald W.H."/>
            <person name="Medina M."/>
            <person name="Meijer H.J."/>
            <person name="Nordberg E.K."/>
            <person name="Maclean D.J."/>
            <person name="Ospina-Giraldo M.D."/>
            <person name="Morris P.F."/>
            <person name="Phuntumart V."/>
            <person name="Putnam N.H."/>
            <person name="Rash S."/>
            <person name="Rose J.K."/>
            <person name="Sakihama Y."/>
            <person name="Salamov A.A."/>
            <person name="Savidor A."/>
            <person name="Scheuring C.F."/>
            <person name="Smith B.M."/>
            <person name="Sobral B.W."/>
            <person name="Terry A."/>
            <person name="Torto-Alalibo T.A."/>
            <person name="Win J."/>
            <person name="Xu Z."/>
            <person name="Zhang H."/>
            <person name="Grigoriev I.V."/>
            <person name="Rokhsar D.S."/>
            <person name="Boore J.L."/>
        </authorList>
    </citation>
    <scope>NUCLEOTIDE SEQUENCE [LARGE SCALE GENOMIC DNA]</scope>
    <source>
        <strain evidence="5 6">P6497</strain>
    </source>
</reference>
<dbReference type="AlphaFoldDB" id="G4YVV1"/>
<feature type="region of interest" description="Disordered" evidence="2">
    <location>
        <begin position="267"/>
        <end position="290"/>
    </location>
</feature>
<keyword evidence="1" id="KW-0175">Coiled coil</keyword>
<evidence type="ECO:0000256" key="3">
    <source>
        <dbReference type="SAM" id="Phobius"/>
    </source>
</evidence>
<evidence type="ECO:0000256" key="1">
    <source>
        <dbReference type="SAM" id="Coils"/>
    </source>
</evidence>
<keyword evidence="6" id="KW-1185">Reference proteome</keyword>
<feature type="transmembrane region" description="Helical" evidence="3">
    <location>
        <begin position="348"/>
        <end position="369"/>
    </location>
</feature>
<evidence type="ECO:0000313" key="5">
    <source>
        <dbReference type="EMBL" id="EGZ23199.1"/>
    </source>
</evidence>
<keyword evidence="3" id="KW-0472">Membrane</keyword>
<sequence length="399" mass="43437">MLLILLLLSSLASSSVSATEIDVNGVAVGAFQASGSLDDAEAFIQAEAQVINTLIELDNQLDNALNGLSSSSGSLEIDVVVGESDGTQSGSGMWIDDEIVVVIPAGSGPKLSEAEKDEIKGEIESEVAEVLDGMIVDQAVLAPDVEQQPEPDAALVEKVARLFEEEAEAEEELEQMKEELKTALDTLPSSGGSVEIDIVVSESDDENQQDVADDQFIIFIPASTGTGPRLTEDEKQELEDEIVEEAADALGDIVMRDFIEDVTLKLPEDPRLEENSPQENALQQREDAPAAEENIAQAAWAEEAPEPEPKPVFRSAGATAIAQPGFDHPMFVPHHWQTTDEQLWTMKLSMLTSISCVTLLLIVGVWTGVRRSRRHAVLDDNHFRWAERVEYMDAFPYEP</sequence>
<evidence type="ECO:0000313" key="6">
    <source>
        <dbReference type="Proteomes" id="UP000002640"/>
    </source>
</evidence>
<feature type="coiled-coil region" evidence="1">
    <location>
        <begin position="159"/>
        <end position="186"/>
    </location>
</feature>
<gene>
    <name evidence="5" type="ORF">PHYSODRAFT_478695</name>
</gene>
<feature type="chain" id="PRO_5003471653" description="Flagellar M-ring N-terminal domain-containing protein" evidence="4">
    <location>
        <begin position="19"/>
        <end position="399"/>
    </location>
</feature>